<keyword evidence="12" id="KW-0325">Glycoprotein</keyword>
<evidence type="ECO:0000256" key="9">
    <source>
        <dbReference type="ARBA" id="ARBA00022989"/>
    </source>
</evidence>
<evidence type="ECO:0000256" key="6">
    <source>
        <dbReference type="ARBA" id="ARBA00022723"/>
    </source>
</evidence>
<keyword evidence="15" id="KW-1185">Reference proteome</keyword>
<dbReference type="GO" id="GO:0030178">
    <property type="term" value="P:negative regulation of Wnt signaling pathway"/>
    <property type="evidence" value="ECO:0007669"/>
    <property type="project" value="InterPro"/>
</dbReference>
<feature type="signal peptide" evidence="13">
    <location>
        <begin position="1"/>
        <end position="30"/>
    </location>
</feature>
<keyword evidence="6" id="KW-0479">Metal-binding</keyword>
<evidence type="ECO:0000256" key="10">
    <source>
        <dbReference type="ARBA" id="ARBA00023049"/>
    </source>
</evidence>
<comment type="subcellular location">
    <subcellularLocation>
        <location evidence="3">Membrane</location>
        <topology evidence="3">Single-pass type I membrane protein</topology>
    </subcellularLocation>
</comment>
<dbReference type="OrthoDB" id="9806326at2"/>
<evidence type="ECO:0000256" key="2">
    <source>
        <dbReference type="ARBA" id="ARBA00001941"/>
    </source>
</evidence>
<evidence type="ECO:0000256" key="7">
    <source>
        <dbReference type="ARBA" id="ARBA00022729"/>
    </source>
</evidence>
<dbReference type="GO" id="GO:0004222">
    <property type="term" value="F:metalloendopeptidase activity"/>
    <property type="evidence" value="ECO:0007669"/>
    <property type="project" value="TreeGrafter"/>
</dbReference>
<keyword evidence="7 13" id="KW-0732">Signal</keyword>
<comment type="cofactor">
    <cofactor evidence="2">
        <name>Co(2+)</name>
        <dbReference type="ChEBI" id="CHEBI:48828"/>
    </cofactor>
</comment>
<reference evidence="14 15" key="1">
    <citation type="submission" date="2019-01" db="EMBL/GenBank/DDBJ databases">
        <authorList>
            <person name="Deng T."/>
        </authorList>
    </citation>
    <scope>NUCLEOTIDE SEQUENCE [LARGE SCALE GENOMIC DNA]</scope>
    <source>
        <strain evidence="14 15">F8825</strain>
    </source>
</reference>
<protein>
    <submittedName>
        <fullName evidence="14">Polysaccharide biosynthesis protein GumN</fullName>
    </submittedName>
</protein>
<sequence>MLHCFQKFALRACLAAFVVMLLFDRNLAFAETDAPECAGRSILPRLVEDDPAGYEATIRAAAAVRNGKGVVWRIEKDGVKPSLLFGTTHLSDPRVLEVPSAVFEAFDHIDTLILELKEMTNPSDMALELFKYPQLYTLQDQRLDQLLPSEETELLATALRQRGLTMDLLARMRPWFIYMSMQSSQCEAKRRARGLNVLDQAVALKAVENGIELVGAETVQEQLESLADVSDRSMLNVLLDLFATPYSLADQSETLIQLYESSDTGMILALLTELAHDKVGLREFLEKLLVERNRRMADRALPYLQSGNVMIAVGALHLPGDDGLIELIRQQGFTVSVVE</sequence>
<evidence type="ECO:0000256" key="8">
    <source>
        <dbReference type="ARBA" id="ARBA00022801"/>
    </source>
</evidence>
<organism evidence="14 15">
    <name type="scientific">Ciceribacter ferrooxidans</name>
    <dbReference type="NCBI Taxonomy" id="2509717"/>
    <lineage>
        <taxon>Bacteria</taxon>
        <taxon>Pseudomonadati</taxon>
        <taxon>Pseudomonadota</taxon>
        <taxon>Alphaproteobacteria</taxon>
        <taxon>Hyphomicrobiales</taxon>
        <taxon>Rhizobiaceae</taxon>
        <taxon>Ciceribacter</taxon>
    </lineage>
</organism>
<accession>A0A4Q2SI65</accession>
<keyword evidence="11" id="KW-0472">Membrane</keyword>
<dbReference type="EMBL" id="SDVB01000311">
    <property type="protein sequence ID" value="RYC04591.1"/>
    <property type="molecule type" value="Genomic_DNA"/>
</dbReference>
<gene>
    <name evidence="14" type="ORF">EUU22_20740</name>
</gene>
<evidence type="ECO:0000256" key="13">
    <source>
        <dbReference type="SAM" id="SignalP"/>
    </source>
</evidence>
<keyword evidence="10" id="KW-0482">Metalloprotease</keyword>
<dbReference type="Pfam" id="PF01963">
    <property type="entry name" value="TraB_PrgY_gumN"/>
    <property type="match status" value="1"/>
</dbReference>
<keyword evidence="8" id="KW-0378">Hydrolase</keyword>
<evidence type="ECO:0000256" key="11">
    <source>
        <dbReference type="ARBA" id="ARBA00023136"/>
    </source>
</evidence>
<evidence type="ECO:0000256" key="3">
    <source>
        <dbReference type="ARBA" id="ARBA00004479"/>
    </source>
</evidence>
<keyword evidence="9" id="KW-1133">Transmembrane helix</keyword>
<dbReference type="InterPro" id="IPR002816">
    <property type="entry name" value="TraB/PrgY/GumN_fam"/>
</dbReference>
<dbReference type="Proteomes" id="UP000291088">
    <property type="component" value="Unassembled WGS sequence"/>
</dbReference>
<dbReference type="PANTHER" id="PTHR31120">
    <property type="entry name" value="METALLOPROTEASE TIKI"/>
    <property type="match status" value="1"/>
</dbReference>
<dbReference type="GO" id="GO:0016020">
    <property type="term" value="C:membrane"/>
    <property type="evidence" value="ECO:0007669"/>
    <property type="project" value="UniProtKB-SubCell"/>
</dbReference>
<dbReference type="AlphaFoldDB" id="A0A4Q2SI65"/>
<evidence type="ECO:0000256" key="5">
    <source>
        <dbReference type="ARBA" id="ARBA00022692"/>
    </source>
</evidence>
<dbReference type="PANTHER" id="PTHR31120:SF6">
    <property type="entry name" value="METALLOPROTEASE TIKI HOMOLOG"/>
    <property type="match status" value="1"/>
</dbReference>
<keyword evidence="4" id="KW-0645">Protease</keyword>
<dbReference type="GO" id="GO:0006508">
    <property type="term" value="P:proteolysis"/>
    <property type="evidence" value="ECO:0007669"/>
    <property type="project" value="UniProtKB-KW"/>
</dbReference>
<dbReference type="InterPro" id="IPR040230">
    <property type="entry name" value="TIKI1/2-like"/>
</dbReference>
<feature type="chain" id="PRO_5020688717" evidence="13">
    <location>
        <begin position="31"/>
        <end position="339"/>
    </location>
</feature>
<keyword evidence="5" id="KW-0812">Transmembrane</keyword>
<name>A0A4Q2SI65_9HYPH</name>
<dbReference type="GO" id="GO:0046872">
    <property type="term" value="F:metal ion binding"/>
    <property type="evidence" value="ECO:0007669"/>
    <property type="project" value="UniProtKB-KW"/>
</dbReference>
<comment type="caution">
    <text evidence="14">The sequence shown here is derived from an EMBL/GenBank/DDBJ whole genome shotgun (WGS) entry which is preliminary data.</text>
</comment>
<evidence type="ECO:0000256" key="4">
    <source>
        <dbReference type="ARBA" id="ARBA00022670"/>
    </source>
</evidence>
<evidence type="ECO:0000313" key="15">
    <source>
        <dbReference type="Proteomes" id="UP000291088"/>
    </source>
</evidence>
<dbReference type="CDD" id="cd14789">
    <property type="entry name" value="Tiki"/>
    <property type="match status" value="1"/>
</dbReference>
<evidence type="ECO:0000256" key="1">
    <source>
        <dbReference type="ARBA" id="ARBA00001936"/>
    </source>
</evidence>
<evidence type="ECO:0000313" key="14">
    <source>
        <dbReference type="EMBL" id="RYC04591.1"/>
    </source>
</evidence>
<proteinExistence type="predicted"/>
<evidence type="ECO:0000256" key="12">
    <source>
        <dbReference type="ARBA" id="ARBA00023180"/>
    </source>
</evidence>
<comment type="cofactor">
    <cofactor evidence="1">
        <name>Mn(2+)</name>
        <dbReference type="ChEBI" id="CHEBI:29035"/>
    </cofactor>
</comment>